<dbReference type="GO" id="GO:0005886">
    <property type="term" value="C:plasma membrane"/>
    <property type="evidence" value="ECO:0007669"/>
    <property type="project" value="UniProtKB-SubCell"/>
</dbReference>
<reference evidence="10" key="1">
    <citation type="submission" date="2019-02" db="EMBL/GenBank/DDBJ databases">
        <title>Isolation and identification of novel species under the genus Muribaculum.</title>
        <authorList>
            <person name="Miyake S."/>
            <person name="Ding Y."/>
            <person name="Low A."/>
            <person name="Soh M."/>
            <person name="Seedorf H."/>
        </authorList>
    </citation>
    <scope>NUCLEOTIDE SEQUENCE [LARGE SCALE GENOMIC DNA]</scope>
    <source>
        <strain evidence="10">H5</strain>
    </source>
</reference>
<feature type="transmembrane region" description="Helical" evidence="7">
    <location>
        <begin position="76"/>
        <end position="98"/>
    </location>
</feature>
<keyword evidence="3" id="KW-1003">Cell membrane</keyword>
<dbReference type="GO" id="GO:0015213">
    <property type="term" value="F:uridine transmembrane transporter activity"/>
    <property type="evidence" value="ECO:0007669"/>
    <property type="project" value="TreeGrafter"/>
</dbReference>
<evidence type="ECO:0000256" key="5">
    <source>
        <dbReference type="ARBA" id="ARBA00022989"/>
    </source>
</evidence>
<keyword evidence="4 7" id="KW-0812">Transmembrane</keyword>
<feature type="transmembrane region" description="Helical" evidence="7">
    <location>
        <begin position="141"/>
        <end position="161"/>
    </location>
</feature>
<feature type="transmembrane region" description="Helical" evidence="7">
    <location>
        <begin position="217"/>
        <end position="234"/>
    </location>
</feature>
<accession>A0A4P7W291</accession>
<dbReference type="RefSeq" id="WP_136414855.1">
    <property type="nucleotide sequence ID" value="NZ_CP039396.1"/>
</dbReference>
<organism evidence="9 10">
    <name type="scientific">Duncaniella dubosii</name>
    <dbReference type="NCBI Taxonomy" id="2518971"/>
    <lineage>
        <taxon>Bacteria</taxon>
        <taxon>Pseudomonadati</taxon>
        <taxon>Bacteroidota</taxon>
        <taxon>Bacteroidia</taxon>
        <taxon>Bacteroidales</taxon>
        <taxon>Muribaculaceae</taxon>
        <taxon>Duncaniella</taxon>
    </lineage>
</organism>
<evidence type="ECO:0000256" key="4">
    <source>
        <dbReference type="ARBA" id="ARBA00022692"/>
    </source>
</evidence>
<dbReference type="PANTHER" id="PTHR23522:SF4">
    <property type="entry name" value="NUCLEOSIDE PERMEASE NUPG-RELATED"/>
    <property type="match status" value="1"/>
</dbReference>
<evidence type="ECO:0000256" key="3">
    <source>
        <dbReference type="ARBA" id="ARBA00022475"/>
    </source>
</evidence>
<keyword evidence="2" id="KW-0813">Transport</keyword>
<dbReference type="InterPro" id="IPR036259">
    <property type="entry name" value="MFS_trans_sf"/>
</dbReference>
<feature type="transmembrane region" description="Helical" evidence="7">
    <location>
        <begin position="104"/>
        <end position="129"/>
    </location>
</feature>
<evidence type="ECO:0000256" key="1">
    <source>
        <dbReference type="ARBA" id="ARBA00004651"/>
    </source>
</evidence>
<feature type="transmembrane region" description="Helical" evidence="7">
    <location>
        <begin position="167"/>
        <end position="185"/>
    </location>
</feature>
<gene>
    <name evidence="9" type="ORF">E7747_06470</name>
</gene>
<feature type="transmembrane region" description="Helical" evidence="7">
    <location>
        <begin position="289"/>
        <end position="308"/>
    </location>
</feature>
<keyword evidence="5 7" id="KW-1133">Transmembrane helix</keyword>
<feature type="transmembrane region" description="Helical" evidence="7">
    <location>
        <begin position="12"/>
        <end position="36"/>
    </location>
</feature>
<name>A0A4P7W291_9BACT</name>
<dbReference type="GO" id="GO:0015212">
    <property type="term" value="F:cytidine transmembrane transporter activity"/>
    <property type="evidence" value="ECO:0007669"/>
    <property type="project" value="TreeGrafter"/>
</dbReference>
<evidence type="ECO:0000256" key="6">
    <source>
        <dbReference type="ARBA" id="ARBA00023136"/>
    </source>
</evidence>
<feature type="transmembrane region" description="Helical" evidence="7">
    <location>
        <begin position="314"/>
        <end position="333"/>
    </location>
</feature>
<dbReference type="InterPro" id="IPR020846">
    <property type="entry name" value="MFS_dom"/>
</dbReference>
<dbReference type="Gene3D" id="1.20.1250.20">
    <property type="entry name" value="MFS general substrate transporter like domains"/>
    <property type="match status" value="2"/>
</dbReference>
<dbReference type="SUPFAM" id="SSF103473">
    <property type="entry name" value="MFS general substrate transporter"/>
    <property type="match status" value="1"/>
</dbReference>
<dbReference type="Proteomes" id="UP000297149">
    <property type="component" value="Chromosome"/>
</dbReference>
<evidence type="ECO:0000256" key="7">
    <source>
        <dbReference type="SAM" id="Phobius"/>
    </source>
</evidence>
<sequence length="442" mass="48584">MIKIRPIELRLALMNFLEFGVWGAYLISLGNFLYSIGLEKQIGWFYTVQGIVSLFMPAVIGIIADRYVQAQRMLSLCHLLAGCFMAAAGIYCLTTSQVEFGPLFTLYTISVAFFMPTIGLGNSVAFNALNRAGLDTIKHFPPIRVFGTVGFICSMLFVNFTQFQTNAWQLITSAVLSFILAAYALTLPSCLTKKEAASSVADALGLKAFRLFKQKRMAIFFLFSMFLGVSLQITNSYGNTFITSFSEIAEYADTWGAHNANALISLSQMSETLCILLIPFCLKKLGIKGVMLMSMFAWVLRFGFFGLGNTGDGLWLLVISCIVYGIAFDFFNVSGGLYVDQETTSDIRSSAQGLFMIMTNGIGATIGTLCAQGIVNYFVFSQTTPEAQHAGWETSWFIFAAYALVIAILFMFIFKDNKQPSASTVKANIDEVNSGADGMIDE</sequence>
<dbReference type="KEGG" id="ddb:E7747_06470"/>
<comment type="subcellular location">
    <subcellularLocation>
        <location evidence="1">Cell membrane</location>
        <topology evidence="1">Multi-pass membrane protein</topology>
    </subcellularLocation>
</comment>
<dbReference type="InterPro" id="IPR004740">
    <property type="entry name" value="Nuc_H_symport"/>
</dbReference>
<feature type="transmembrane region" description="Helical" evidence="7">
    <location>
        <begin position="354"/>
        <end position="375"/>
    </location>
</feature>
<dbReference type="Pfam" id="PF03825">
    <property type="entry name" value="Nuc_H_symport"/>
    <property type="match status" value="1"/>
</dbReference>
<dbReference type="EMBL" id="CP039396">
    <property type="protein sequence ID" value="QCD41957.1"/>
    <property type="molecule type" value="Genomic_DNA"/>
</dbReference>
<protein>
    <submittedName>
        <fullName evidence="9">MFS transporter</fullName>
    </submittedName>
</protein>
<evidence type="ECO:0000256" key="2">
    <source>
        <dbReference type="ARBA" id="ARBA00022448"/>
    </source>
</evidence>
<keyword evidence="10" id="KW-1185">Reference proteome</keyword>
<dbReference type="PANTHER" id="PTHR23522">
    <property type="entry name" value="BLL5896 PROTEIN"/>
    <property type="match status" value="1"/>
</dbReference>
<evidence type="ECO:0000259" key="8">
    <source>
        <dbReference type="PROSITE" id="PS50850"/>
    </source>
</evidence>
<evidence type="ECO:0000313" key="9">
    <source>
        <dbReference type="EMBL" id="QCD41957.1"/>
    </source>
</evidence>
<feature type="transmembrane region" description="Helical" evidence="7">
    <location>
        <begin position="42"/>
        <end position="64"/>
    </location>
</feature>
<dbReference type="AlphaFoldDB" id="A0A4P7W291"/>
<evidence type="ECO:0000313" key="10">
    <source>
        <dbReference type="Proteomes" id="UP000297149"/>
    </source>
</evidence>
<proteinExistence type="predicted"/>
<feature type="domain" description="Major facilitator superfamily (MFS) profile" evidence="8">
    <location>
        <begin position="216"/>
        <end position="442"/>
    </location>
</feature>
<feature type="transmembrane region" description="Helical" evidence="7">
    <location>
        <begin position="395"/>
        <end position="414"/>
    </location>
</feature>
<dbReference type="PROSITE" id="PS50850">
    <property type="entry name" value="MFS"/>
    <property type="match status" value="1"/>
</dbReference>
<keyword evidence="6 7" id="KW-0472">Membrane</keyword>